<dbReference type="Proteomes" id="UP000595895">
    <property type="component" value="Chromosome"/>
</dbReference>
<reference evidence="12 13" key="1">
    <citation type="submission" date="2020-12" db="EMBL/GenBank/DDBJ databases">
        <authorList>
            <person name="Zhou J."/>
        </authorList>
    </citation>
    <scope>NUCLEOTIDE SEQUENCE [LARGE SCALE GENOMIC DNA]</scope>
    <source>
        <strain evidence="12 13">CCUG 61299</strain>
    </source>
</reference>
<evidence type="ECO:0000256" key="6">
    <source>
        <dbReference type="ARBA" id="ARBA00022801"/>
    </source>
</evidence>
<comment type="function">
    <text evidence="2">Purine nucleoside enzyme that catalyzes the phosphorolysis of adenosine and inosine nucleosides, yielding D-ribose 1-phosphate and the respective free bases, adenine and hypoxanthine. Also catalyzes the phosphorolysis of S-methyl-5'-thioadenosine into adenine and S-methyl-5-thio-alpha-D-ribose 1-phosphate. Also has adenosine deaminase activity.</text>
</comment>
<keyword evidence="13" id="KW-1185">Reference proteome</keyword>
<proteinExistence type="inferred from homology"/>
<keyword evidence="5" id="KW-0479">Metal-binding</keyword>
<evidence type="ECO:0000256" key="1">
    <source>
        <dbReference type="ARBA" id="ARBA00000553"/>
    </source>
</evidence>
<evidence type="ECO:0000256" key="10">
    <source>
        <dbReference type="ARBA" id="ARBA00048968"/>
    </source>
</evidence>
<evidence type="ECO:0000256" key="11">
    <source>
        <dbReference type="ARBA" id="ARBA00049893"/>
    </source>
</evidence>
<dbReference type="Gene3D" id="3.60.140.10">
    <property type="entry name" value="CNF1/YfiH-like putative cysteine hydrolases"/>
    <property type="match status" value="1"/>
</dbReference>
<dbReference type="PANTHER" id="PTHR30616:SF2">
    <property type="entry name" value="PURINE NUCLEOSIDE PHOSPHORYLASE LACC1"/>
    <property type="match status" value="1"/>
</dbReference>
<dbReference type="SUPFAM" id="SSF64438">
    <property type="entry name" value="CNF1/YfiH-like putative cysteine hydrolases"/>
    <property type="match status" value="1"/>
</dbReference>
<keyword evidence="4" id="KW-0808">Transferase</keyword>
<comment type="catalytic activity">
    <reaction evidence="10">
        <text>adenosine + phosphate = alpha-D-ribose 1-phosphate + adenine</text>
        <dbReference type="Rhea" id="RHEA:27642"/>
        <dbReference type="ChEBI" id="CHEBI:16335"/>
        <dbReference type="ChEBI" id="CHEBI:16708"/>
        <dbReference type="ChEBI" id="CHEBI:43474"/>
        <dbReference type="ChEBI" id="CHEBI:57720"/>
        <dbReference type="EC" id="2.4.2.1"/>
    </reaction>
    <physiologicalReaction direction="left-to-right" evidence="10">
        <dbReference type="Rhea" id="RHEA:27643"/>
    </physiologicalReaction>
</comment>
<evidence type="ECO:0000256" key="3">
    <source>
        <dbReference type="ARBA" id="ARBA00007353"/>
    </source>
</evidence>
<comment type="catalytic activity">
    <reaction evidence="9">
        <text>adenosine + H2O + H(+) = inosine + NH4(+)</text>
        <dbReference type="Rhea" id="RHEA:24408"/>
        <dbReference type="ChEBI" id="CHEBI:15377"/>
        <dbReference type="ChEBI" id="CHEBI:15378"/>
        <dbReference type="ChEBI" id="CHEBI:16335"/>
        <dbReference type="ChEBI" id="CHEBI:17596"/>
        <dbReference type="ChEBI" id="CHEBI:28938"/>
        <dbReference type="EC" id="3.5.4.4"/>
    </reaction>
    <physiologicalReaction direction="left-to-right" evidence="9">
        <dbReference type="Rhea" id="RHEA:24409"/>
    </physiologicalReaction>
</comment>
<evidence type="ECO:0000313" key="12">
    <source>
        <dbReference type="EMBL" id="QQM68041.1"/>
    </source>
</evidence>
<evidence type="ECO:0000256" key="9">
    <source>
        <dbReference type="ARBA" id="ARBA00047989"/>
    </source>
</evidence>
<dbReference type="GO" id="GO:0016787">
    <property type="term" value="F:hydrolase activity"/>
    <property type="evidence" value="ECO:0007669"/>
    <property type="project" value="UniProtKB-KW"/>
</dbReference>
<dbReference type="InterPro" id="IPR038371">
    <property type="entry name" value="Cu_polyphenol_OxRdtase_sf"/>
</dbReference>
<dbReference type="InterPro" id="IPR003730">
    <property type="entry name" value="Cu_polyphenol_OxRdtase"/>
</dbReference>
<protein>
    <submittedName>
        <fullName evidence="12">Laccase domain-containing protein</fullName>
    </submittedName>
</protein>
<keyword evidence="8" id="KW-0186">Copper</keyword>
<evidence type="ECO:0000256" key="7">
    <source>
        <dbReference type="ARBA" id="ARBA00022833"/>
    </source>
</evidence>
<comment type="catalytic activity">
    <reaction evidence="11">
        <text>S-methyl-5'-thioadenosine + phosphate = 5-(methylsulfanyl)-alpha-D-ribose 1-phosphate + adenine</text>
        <dbReference type="Rhea" id="RHEA:11852"/>
        <dbReference type="ChEBI" id="CHEBI:16708"/>
        <dbReference type="ChEBI" id="CHEBI:17509"/>
        <dbReference type="ChEBI" id="CHEBI:43474"/>
        <dbReference type="ChEBI" id="CHEBI:58533"/>
        <dbReference type="EC" id="2.4.2.28"/>
    </reaction>
    <physiologicalReaction direction="left-to-right" evidence="11">
        <dbReference type="Rhea" id="RHEA:11853"/>
    </physiologicalReaction>
</comment>
<dbReference type="InterPro" id="IPR011324">
    <property type="entry name" value="Cytotoxic_necrot_fac-like_cat"/>
</dbReference>
<gene>
    <name evidence="12" type="ORF">JG540_04130</name>
</gene>
<dbReference type="CDD" id="cd16833">
    <property type="entry name" value="YfiH"/>
    <property type="match status" value="1"/>
</dbReference>
<dbReference type="EMBL" id="CP066802">
    <property type="protein sequence ID" value="QQM68041.1"/>
    <property type="molecule type" value="Genomic_DNA"/>
</dbReference>
<comment type="catalytic activity">
    <reaction evidence="1">
        <text>inosine + phosphate = alpha-D-ribose 1-phosphate + hypoxanthine</text>
        <dbReference type="Rhea" id="RHEA:27646"/>
        <dbReference type="ChEBI" id="CHEBI:17368"/>
        <dbReference type="ChEBI" id="CHEBI:17596"/>
        <dbReference type="ChEBI" id="CHEBI:43474"/>
        <dbReference type="ChEBI" id="CHEBI:57720"/>
        <dbReference type="EC" id="2.4.2.1"/>
    </reaction>
    <physiologicalReaction direction="left-to-right" evidence="1">
        <dbReference type="Rhea" id="RHEA:27647"/>
    </physiologicalReaction>
</comment>
<dbReference type="GO" id="GO:0005507">
    <property type="term" value="F:copper ion binding"/>
    <property type="evidence" value="ECO:0007669"/>
    <property type="project" value="TreeGrafter"/>
</dbReference>
<accession>A0A7T7S2I2</accession>
<comment type="similarity">
    <text evidence="3">Belongs to the purine nucleoside phosphorylase YfiH/LACC1 family.</text>
</comment>
<sequence length="287" mass="29825">MSGSAPAARSRRCRRSWWCRRSSTTRASPTSTCRTSCAEDPAAVALLLEVELGPVARGWFTTREGGAPAVADPAYAGLNLAGHVGDQALRVERNRAELVQAIGLEPGQVAWMQQVHSATVAHPGPGPEPTADALVVDGRRDPARAAGVLVADCVPVLLADGSLPLVAAVHAGRQGMLAGVVPAAVAELRRLGAQDLRAAVGPSICGSCYEVPAQMRDQAAAVEPACASTTSWGTPAIDVAAGVRAQLGRLGVGLVDTPAWCTFEDQRFFSYRREGRTGRFAGVVSLG</sequence>
<dbReference type="AlphaFoldDB" id="A0A7T7S2I2"/>
<dbReference type="KEGG" id="awe:JG540_04130"/>
<evidence type="ECO:0000256" key="2">
    <source>
        <dbReference type="ARBA" id="ARBA00003215"/>
    </source>
</evidence>
<keyword evidence="6" id="KW-0378">Hydrolase</keyword>
<evidence type="ECO:0000256" key="5">
    <source>
        <dbReference type="ARBA" id="ARBA00022723"/>
    </source>
</evidence>
<evidence type="ECO:0000256" key="4">
    <source>
        <dbReference type="ARBA" id="ARBA00022679"/>
    </source>
</evidence>
<evidence type="ECO:0000313" key="13">
    <source>
        <dbReference type="Proteomes" id="UP000595895"/>
    </source>
</evidence>
<name>A0A7T7S2I2_9ACTO</name>
<organism evidence="12 13">
    <name type="scientific">Actinomyces weissii</name>
    <dbReference type="NCBI Taxonomy" id="675090"/>
    <lineage>
        <taxon>Bacteria</taxon>
        <taxon>Bacillati</taxon>
        <taxon>Actinomycetota</taxon>
        <taxon>Actinomycetes</taxon>
        <taxon>Actinomycetales</taxon>
        <taxon>Actinomycetaceae</taxon>
        <taxon>Actinomyces</taxon>
    </lineage>
</organism>
<dbReference type="GO" id="GO:0017061">
    <property type="term" value="F:S-methyl-5-thioadenosine phosphorylase activity"/>
    <property type="evidence" value="ECO:0007669"/>
    <property type="project" value="UniProtKB-EC"/>
</dbReference>
<dbReference type="Pfam" id="PF02578">
    <property type="entry name" value="Cu-oxidase_4"/>
    <property type="match status" value="1"/>
</dbReference>
<keyword evidence="7" id="KW-0862">Zinc</keyword>
<dbReference type="PANTHER" id="PTHR30616">
    <property type="entry name" value="UNCHARACTERIZED PROTEIN YFIH"/>
    <property type="match status" value="1"/>
</dbReference>
<evidence type="ECO:0000256" key="8">
    <source>
        <dbReference type="ARBA" id="ARBA00023008"/>
    </source>
</evidence>